<dbReference type="Gene3D" id="1.10.540.10">
    <property type="entry name" value="Acyl-CoA dehydrogenase/oxidase, N-terminal domain"/>
    <property type="match status" value="1"/>
</dbReference>
<protein>
    <submittedName>
        <fullName evidence="9">Acyl-CoA dehydrogenase</fullName>
    </submittedName>
</protein>
<name>A0A3B0V3R2_9ZZZZ</name>
<keyword evidence="4" id="KW-0274">FAD</keyword>
<accession>A0A3B0V3R2</accession>
<evidence type="ECO:0000259" key="6">
    <source>
        <dbReference type="Pfam" id="PF00441"/>
    </source>
</evidence>
<reference evidence="9" key="1">
    <citation type="submission" date="2018-06" db="EMBL/GenBank/DDBJ databases">
        <authorList>
            <person name="Zhirakovskaya E."/>
        </authorList>
    </citation>
    <scope>NUCLEOTIDE SEQUENCE</scope>
</reference>
<dbReference type="Pfam" id="PF02770">
    <property type="entry name" value="Acyl-CoA_dh_M"/>
    <property type="match status" value="1"/>
</dbReference>
<dbReference type="SUPFAM" id="SSF56645">
    <property type="entry name" value="Acyl-CoA dehydrogenase NM domain-like"/>
    <property type="match status" value="1"/>
</dbReference>
<evidence type="ECO:0000256" key="1">
    <source>
        <dbReference type="ARBA" id="ARBA00001974"/>
    </source>
</evidence>
<keyword evidence="3" id="KW-0285">Flavoprotein</keyword>
<dbReference type="Pfam" id="PF02771">
    <property type="entry name" value="Acyl-CoA_dh_N"/>
    <property type="match status" value="1"/>
</dbReference>
<proteinExistence type="inferred from homology"/>
<evidence type="ECO:0000256" key="4">
    <source>
        <dbReference type="ARBA" id="ARBA00022827"/>
    </source>
</evidence>
<dbReference type="PIRSF" id="PIRSF016578">
    <property type="entry name" value="HsaA"/>
    <property type="match status" value="1"/>
</dbReference>
<dbReference type="EMBL" id="UOEU01000367">
    <property type="protein sequence ID" value="VAW32507.1"/>
    <property type="molecule type" value="Genomic_DNA"/>
</dbReference>
<dbReference type="FunFam" id="1.20.140.10:FF:000004">
    <property type="entry name" value="Acyl-CoA dehydrogenase FadE25"/>
    <property type="match status" value="1"/>
</dbReference>
<dbReference type="AlphaFoldDB" id="A0A3B0V3R2"/>
<dbReference type="FunFam" id="2.40.110.10:FF:000002">
    <property type="entry name" value="Acyl-CoA dehydrogenase fadE12"/>
    <property type="match status" value="1"/>
</dbReference>
<comment type="similarity">
    <text evidence="2">Belongs to the acyl-CoA dehydrogenase family.</text>
</comment>
<dbReference type="InterPro" id="IPR009100">
    <property type="entry name" value="AcylCoA_DH/oxidase_NM_dom_sf"/>
</dbReference>
<organism evidence="9">
    <name type="scientific">hydrothermal vent metagenome</name>
    <dbReference type="NCBI Taxonomy" id="652676"/>
    <lineage>
        <taxon>unclassified sequences</taxon>
        <taxon>metagenomes</taxon>
        <taxon>ecological metagenomes</taxon>
    </lineage>
</organism>
<dbReference type="SUPFAM" id="SSF47203">
    <property type="entry name" value="Acyl-CoA dehydrogenase C-terminal domain-like"/>
    <property type="match status" value="1"/>
</dbReference>
<dbReference type="InterPro" id="IPR009075">
    <property type="entry name" value="AcylCo_DH/oxidase_C"/>
</dbReference>
<dbReference type="Gene3D" id="1.20.140.10">
    <property type="entry name" value="Butyryl-CoA Dehydrogenase, subunit A, domain 3"/>
    <property type="match status" value="1"/>
</dbReference>
<feature type="domain" description="Acyl-CoA dehydrogenase/oxidase N-terminal" evidence="8">
    <location>
        <begin position="6"/>
        <end position="118"/>
    </location>
</feature>
<dbReference type="GO" id="GO:0050660">
    <property type="term" value="F:flavin adenine dinucleotide binding"/>
    <property type="evidence" value="ECO:0007669"/>
    <property type="project" value="InterPro"/>
</dbReference>
<dbReference type="GO" id="GO:0003995">
    <property type="term" value="F:acyl-CoA dehydrogenase activity"/>
    <property type="evidence" value="ECO:0007669"/>
    <property type="project" value="InterPro"/>
</dbReference>
<sequence>MNFELSEEQREFQHIVHDFVAKELKPMARETDETAAFNWTAVKKMGPVGLLGLEVPEQYGGAEVDAISAAIAIEELGWGCGATALAVSAHNGLALGPIVKYGSNAQKEQWLPSLAMGKGKLGCLSLTEPGAGSDLQGGVQTTAVKEGDSWIIDGSKMWMTNASISDLMVVLCRTDMAGGSHALSHILIPTNTPGITIGSAEKKMGLKGSPTHAVTFDEVRVPLENVLGVEGRGLQQTLATLDSGRVGIGALAVGLGQAAYEAAVQYAHERETFGKPIAQHQAIQWMLADAATELQAARLMVYWAAAAKQSGRRYTKEAAMAKLFATEVSERVCRNAIQVHGGYGYSSEFEVERIYRDTRLMTIGEGTSEIQRLVIARHILNL</sequence>
<dbReference type="PANTHER" id="PTHR43884:SF12">
    <property type="entry name" value="ISOVALERYL-COA DEHYDROGENASE, MITOCHONDRIAL-RELATED"/>
    <property type="match status" value="1"/>
</dbReference>
<gene>
    <name evidence="9" type="ORF">MNBD_CHLOROFLEXI01-63</name>
</gene>
<dbReference type="InterPro" id="IPR006089">
    <property type="entry name" value="Acyl-CoA_DH_CS"/>
</dbReference>
<feature type="domain" description="Acyl-CoA oxidase/dehydrogenase middle" evidence="7">
    <location>
        <begin position="123"/>
        <end position="219"/>
    </location>
</feature>
<dbReference type="InterPro" id="IPR046373">
    <property type="entry name" value="Acyl-CoA_Oxase/DH_mid-dom_sf"/>
</dbReference>
<evidence type="ECO:0000259" key="7">
    <source>
        <dbReference type="Pfam" id="PF02770"/>
    </source>
</evidence>
<evidence type="ECO:0000256" key="3">
    <source>
        <dbReference type="ARBA" id="ARBA00022630"/>
    </source>
</evidence>
<dbReference type="PROSITE" id="PS00073">
    <property type="entry name" value="ACYL_COA_DH_2"/>
    <property type="match status" value="1"/>
</dbReference>
<keyword evidence="5" id="KW-0560">Oxidoreductase</keyword>
<evidence type="ECO:0000256" key="5">
    <source>
        <dbReference type="ARBA" id="ARBA00023002"/>
    </source>
</evidence>
<dbReference type="Pfam" id="PF00441">
    <property type="entry name" value="Acyl-CoA_dh_1"/>
    <property type="match status" value="1"/>
</dbReference>
<dbReference type="InterPro" id="IPR013786">
    <property type="entry name" value="AcylCoA_DH/ox_N"/>
</dbReference>
<comment type="cofactor">
    <cofactor evidence="1">
        <name>FAD</name>
        <dbReference type="ChEBI" id="CHEBI:57692"/>
    </cofactor>
</comment>
<dbReference type="InterPro" id="IPR036250">
    <property type="entry name" value="AcylCo_DH-like_C"/>
</dbReference>
<dbReference type="InterPro" id="IPR037069">
    <property type="entry name" value="AcylCoA_DH/ox_N_sf"/>
</dbReference>
<evidence type="ECO:0000259" key="8">
    <source>
        <dbReference type="Pfam" id="PF02771"/>
    </source>
</evidence>
<dbReference type="PANTHER" id="PTHR43884">
    <property type="entry name" value="ACYL-COA DEHYDROGENASE"/>
    <property type="match status" value="1"/>
</dbReference>
<feature type="domain" description="Acyl-CoA dehydrogenase/oxidase C-terminal" evidence="6">
    <location>
        <begin position="231"/>
        <end position="380"/>
    </location>
</feature>
<evidence type="ECO:0000313" key="9">
    <source>
        <dbReference type="EMBL" id="VAW32507.1"/>
    </source>
</evidence>
<dbReference type="InterPro" id="IPR006091">
    <property type="entry name" value="Acyl-CoA_Oxase/DH_mid-dom"/>
</dbReference>
<dbReference type="FunFam" id="1.10.540.10:FF:000002">
    <property type="entry name" value="Acyl-CoA dehydrogenase FadE19"/>
    <property type="match status" value="1"/>
</dbReference>
<evidence type="ECO:0000256" key="2">
    <source>
        <dbReference type="ARBA" id="ARBA00009347"/>
    </source>
</evidence>
<dbReference type="Gene3D" id="2.40.110.10">
    <property type="entry name" value="Butyryl-CoA Dehydrogenase, subunit A, domain 2"/>
    <property type="match status" value="1"/>
</dbReference>